<accession>A0A3B1CMY9</accession>
<dbReference type="GO" id="GO:0004748">
    <property type="term" value="F:ribonucleoside-diphosphate reductase activity, thioredoxin disulfide as acceptor"/>
    <property type="evidence" value="ECO:0007669"/>
    <property type="project" value="UniProtKB-EC"/>
</dbReference>
<dbReference type="SUPFAM" id="SSF48168">
    <property type="entry name" value="R1 subunit of ribonucleotide reductase, N-terminal domain"/>
    <property type="match status" value="1"/>
</dbReference>
<feature type="domain" description="Ribonucleotide reductase large subunit N-terminal" evidence="1">
    <location>
        <begin position="9"/>
        <end position="51"/>
    </location>
</feature>
<dbReference type="AlphaFoldDB" id="A0A3B1CMY9"/>
<dbReference type="Gene3D" id="3.20.70.20">
    <property type="match status" value="1"/>
</dbReference>
<dbReference type="EMBL" id="UOGI01000110">
    <property type="protein sequence ID" value="VAX31519.1"/>
    <property type="molecule type" value="Genomic_DNA"/>
</dbReference>
<dbReference type="InterPro" id="IPR008926">
    <property type="entry name" value="RNR_R1-su_N"/>
</dbReference>
<dbReference type="InterPro" id="IPR013509">
    <property type="entry name" value="RNR_lsu_N"/>
</dbReference>
<evidence type="ECO:0000313" key="2">
    <source>
        <dbReference type="EMBL" id="VAX31519.1"/>
    </source>
</evidence>
<dbReference type="Pfam" id="PF00317">
    <property type="entry name" value="Ribonuc_red_lgN"/>
    <property type="match status" value="1"/>
</dbReference>
<evidence type="ECO:0000259" key="1">
    <source>
        <dbReference type="Pfam" id="PF00317"/>
    </source>
</evidence>
<organism evidence="2">
    <name type="scientific">hydrothermal vent metagenome</name>
    <dbReference type="NCBI Taxonomy" id="652676"/>
    <lineage>
        <taxon>unclassified sequences</taxon>
        <taxon>metagenomes</taxon>
        <taxon>ecological metagenomes</taxon>
    </lineage>
</organism>
<proteinExistence type="predicted"/>
<dbReference type="EC" id="1.17.4.1" evidence="2"/>
<keyword evidence="2" id="KW-0560">Oxidoreductase</keyword>
<name>A0A3B1CMY9_9ZZZZ</name>
<protein>
    <submittedName>
        <fullName evidence="2">Ribonucleotide reductase of class II (Coenzyme B12-dependent)</fullName>
        <ecNumber evidence="2">1.17.4.1</ecNumber>
    </submittedName>
</protein>
<gene>
    <name evidence="2" type="ORF">MNBD_NITROSPIRAE03-472</name>
</gene>
<reference evidence="2" key="1">
    <citation type="submission" date="2018-06" db="EMBL/GenBank/DDBJ databases">
        <authorList>
            <person name="Zhirakovskaya E."/>
        </authorList>
    </citation>
    <scope>NUCLEOTIDE SEQUENCE</scope>
</reference>
<feature type="non-terminal residue" evidence="2">
    <location>
        <position position="65"/>
    </location>
</feature>
<dbReference type="GO" id="GO:0005524">
    <property type="term" value="F:ATP binding"/>
    <property type="evidence" value="ECO:0007669"/>
    <property type="project" value="InterPro"/>
</dbReference>
<sequence length="65" mass="7280">MDVLRSALNLTDNALKVLQKRYLKKDEEGNVTEKPEDMFRRVARAVAAADLNYGSSPEEVGVLED</sequence>
<dbReference type="GO" id="GO:0009263">
    <property type="term" value="P:deoxyribonucleotide biosynthetic process"/>
    <property type="evidence" value="ECO:0007669"/>
    <property type="project" value="InterPro"/>
</dbReference>